<comment type="caution">
    <text evidence="2">The sequence shown here is derived from an EMBL/GenBank/DDBJ whole genome shotgun (WGS) entry which is preliminary data.</text>
</comment>
<keyword evidence="3" id="KW-1185">Reference proteome</keyword>
<proteinExistence type="predicted"/>
<sequence length="40" mass="4742">MSMIFYKQKIFWFASIRDILGGICFFSGVLLIVILFFTKF</sequence>
<accession>A0A2L2XAF2</accession>
<dbReference type="EMBL" id="BFAV01000073">
    <property type="protein sequence ID" value="GBF33175.1"/>
    <property type="molecule type" value="Genomic_DNA"/>
</dbReference>
<protein>
    <submittedName>
        <fullName evidence="2">Uncharacterized protein</fullName>
    </submittedName>
</protein>
<dbReference type="AlphaFoldDB" id="A0A2L2XAF2"/>
<keyword evidence="1" id="KW-0472">Membrane</keyword>
<keyword evidence="1" id="KW-0812">Transmembrane</keyword>
<evidence type="ECO:0000313" key="2">
    <source>
        <dbReference type="EMBL" id="GBF33175.1"/>
    </source>
</evidence>
<evidence type="ECO:0000256" key="1">
    <source>
        <dbReference type="SAM" id="Phobius"/>
    </source>
</evidence>
<feature type="transmembrane region" description="Helical" evidence="1">
    <location>
        <begin position="20"/>
        <end position="38"/>
    </location>
</feature>
<dbReference type="Proteomes" id="UP000239549">
    <property type="component" value="Unassembled WGS sequence"/>
</dbReference>
<name>A0A2L2XAF2_9FIRM</name>
<reference evidence="3" key="1">
    <citation type="submission" date="2018-02" db="EMBL/GenBank/DDBJ databases">
        <title>Genome sequence of Desulfocucumis palustris strain NAW-5.</title>
        <authorList>
            <person name="Watanabe M."/>
            <person name="Kojima H."/>
            <person name="Fukui M."/>
        </authorList>
    </citation>
    <scope>NUCLEOTIDE SEQUENCE [LARGE SCALE GENOMIC DNA]</scope>
    <source>
        <strain evidence="3">NAW-5</strain>
    </source>
</reference>
<organism evidence="2 3">
    <name type="scientific">Desulfocucumis palustris</name>
    <dbReference type="NCBI Taxonomy" id="1898651"/>
    <lineage>
        <taxon>Bacteria</taxon>
        <taxon>Bacillati</taxon>
        <taxon>Bacillota</taxon>
        <taxon>Clostridia</taxon>
        <taxon>Eubacteriales</taxon>
        <taxon>Desulfocucumaceae</taxon>
        <taxon>Desulfocucumis</taxon>
    </lineage>
</organism>
<gene>
    <name evidence="2" type="ORF">DCCM_2272</name>
</gene>
<evidence type="ECO:0000313" key="3">
    <source>
        <dbReference type="Proteomes" id="UP000239549"/>
    </source>
</evidence>
<keyword evidence="1" id="KW-1133">Transmembrane helix</keyword>